<dbReference type="Pfam" id="PF02365">
    <property type="entry name" value="NAM"/>
    <property type="match status" value="1"/>
</dbReference>
<dbReference type="EMBL" id="JBJUIK010000004">
    <property type="protein sequence ID" value="KAL3530372.1"/>
    <property type="molecule type" value="Genomic_DNA"/>
</dbReference>
<gene>
    <name evidence="7" type="ORF">ACH5RR_009694</name>
</gene>
<evidence type="ECO:0000256" key="5">
    <source>
        <dbReference type="SAM" id="MobiDB-lite"/>
    </source>
</evidence>
<keyword evidence="3" id="KW-0804">Transcription</keyword>
<proteinExistence type="predicted"/>
<dbReference type="AlphaFoldDB" id="A0ABD3AHX8"/>
<comment type="caution">
    <text evidence="7">The sequence shown here is derived from an EMBL/GenBank/DDBJ whole genome shotgun (WGS) entry which is preliminary data.</text>
</comment>
<dbReference type="PROSITE" id="PS51005">
    <property type="entry name" value="NAC"/>
    <property type="match status" value="1"/>
</dbReference>
<organism evidence="7 8">
    <name type="scientific">Cinchona calisaya</name>
    <dbReference type="NCBI Taxonomy" id="153742"/>
    <lineage>
        <taxon>Eukaryota</taxon>
        <taxon>Viridiplantae</taxon>
        <taxon>Streptophyta</taxon>
        <taxon>Embryophyta</taxon>
        <taxon>Tracheophyta</taxon>
        <taxon>Spermatophyta</taxon>
        <taxon>Magnoliopsida</taxon>
        <taxon>eudicotyledons</taxon>
        <taxon>Gunneridae</taxon>
        <taxon>Pentapetalae</taxon>
        <taxon>asterids</taxon>
        <taxon>lamiids</taxon>
        <taxon>Gentianales</taxon>
        <taxon>Rubiaceae</taxon>
        <taxon>Cinchonoideae</taxon>
        <taxon>Cinchoneae</taxon>
        <taxon>Cinchona</taxon>
    </lineage>
</organism>
<evidence type="ECO:0000256" key="3">
    <source>
        <dbReference type="ARBA" id="ARBA00023163"/>
    </source>
</evidence>
<name>A0ABD3AHX8_9GENT</name>
<dbReference type="InterPro" id="IPR036093">
    <property type="entry name" value="NAC_dom_sf"/>
</dbReference>
<evidence type="ECO:0000313" key="7">
    <source>
        <dbReference type="EMBL" id="KAL3530372.1"/>
    </source>
</evidence>
<dbReference type="Proteomes" id="UP001630127">
    <property type="component" value="Unassembled WGS sequence"/>
</dbReference>
<dbReference type="GO" id="GO:0003677">
    <property type="term" value="F:DNA binding"/>
    <property type="evidence" value="ECO:0007669"/>
    <property type="project" value="UniProtKB-KW"/>
</dbReference>
<evidence type="ECO:0000256" key="2">
    <source>
        <dbReference type="ARBA" id="ARBA00023125"/>
    </source>
</evidence>
<keyword evidence="8" id="KW-1185">Reference proteome</keyword>
<evidence type="ECO:0000259" key="6">
    <source>
        <dbReference type="PROSITE" id="PS51005"/>
    </source>
</evidence>
<reference evidence="7 8" key="1">
    <citation type="submission" date="2024-11" db="EMBL/GenBank/DDBJ databases">
        <title>A near-complete genome assembly of Cinchona calisaya.</title>
        <authorList>
            <person name="Lian D.C."/>
            <person name="Zhao X.W."/>
            <person name="Wei L."/>
        </authorList>
    </citation>
    <scope>NUCLEOTIDE SEQUENCE [LARGE SCALE GENOMIC DNA]</scope>
    <source>
        <tissue evidence="7">Nenye</tissue>
    </source>
</reference>
<sequence>MQRENQKMNVKEITIPGFRFYPTEDELISFYLNNMLEEKRLQDLNRVIPVINIHQFEPWQLPKLSGELCNGDTEQWFFFVPRQEREARGGRPNRTTASGYWKATGSPSYVYSSDNRVIGVKKSLVYYKGKAPTGRHTKWKMNEYRAIQDEMPTSSTHAIPKLRNELSLYRVYIASGSLRAFDRRPVEIGTSRDVVFSQETRKYVDSNQNSTKMMERRSSLEISASQEEALADPVESEGTNWEMDSGLRSLWEWDQFNHFQLPMP</sequence>
<dbReference type="InterPro" id="IPR003441">
    <property type="entry name" value="NAC-dom"/>
</dbReference>
<evidence type="ECO:0000256" key="4">
    <source>
        <dbReference type="ARBA" id="ARBA00023242"/>
    </source>
</evidence>
<evidence type="ECO:0000313" key="8">
    <source>
        <dbReference type="Proteomes" id="UP001630127"/>
    </source>
</evidence>
<accession>A0ABD3AHX8</accession>
<dbReference type="Gene3D" id="2.170.150.80">
    <property type="entry name" value="NAC domain"/>
    <property type="match status" value="1"/>
</dbReference>
<keyword evidence="1" id="KW-0805">Transcription regulation</keyword>
<dbReference type="PANTHER" id="PTHR31744">
    <property type="entry name" value="PROTEIN CUP-SHAPED COTYLEDON 2-RELATED"/>
    <property type="match status" value="1"/>
</dbReference>
<protein>
    <recommendedName>
        <fullName evidence="6">NAC domain-containing protein</fullName>
    </recommendedName>
</protein>
<evidence type="ECO:0000256" key="1">
    <source>
        <dbReference type="ARBA" id="ARBA00023015"/>
    </source>
</evidence>
<feature type="domain" description="NAC" evidence="6">
    <location>
        <begin position="14"/>
        <end position="174"/>
    </location>
</feature>
<dbReference type="SUPFAM" id="SSF101941">
    <property type="entry name" value="NAC domain"/>
    <property type="match status" value="1"/>
</dbReference>
<keyword evidence="2" id="KW-0238">DNA-binding</keyword>
<feature type="region of interest" description="Disordered" evidence="5">
    <location>
        <begin position="206"/>
        <end position="240"/>
    </location>
</feature>
<keyword evidence="4" id="KW-0539">Nucleus</keyword>
<dbReference type="PANTHER" id="PTHR31744:SF220">
    <property type="entry name" value="LOW QUALITY PROTEIN: NAC DOMAIN-CONTAINING PROTEIN 90-LIKE"/>
    <property type="match status" value="1"/>
</dbReference>